<dbReference type="AlphaFoldDB" id="A0A915KDP2"/>
<feature type="chain" id="PRO_5036964960" evidence="1">
    <location>
        <begin position="19"/>
        <end position="117"/>
    </location>
</feature>
<feature type="signal peptide" evidence="1">
    <location>
        <begin position="1"/>
        <end position="18"/>
    </location>
</feature>
<protein>
    <submittedName>
        <fullName evidence="3">Uncharacterized protein</fullName>
    </submittedName>
</protein>
<keyword evidence="1" id="KW-0732">Signal</keyword>
<accession>A0A915KDP2</accession>
<dbReference type="Proteomes" id="UP000887565">
    <property type="component" value="Unplaced"/>
</dbReference>
<reference evidence="3" key="1">
    <citation type="submission" date="2022-11" db="UniProtKB">
        <authorList>
            <consortium name="WormBaseParasite"/>
        </authorList>
    </citation>
    <scope>IDENTIFICATION</scope>
</reference>
<sequence length="117" mass="13363">MQSFKISLLCLFVPINFSSEIWTTVSIVRQQKSPIDSCIRPSGKDRGNFMSWEPEPQNGIVIIDQIELNLCSWISFCGNYPLKCNLFDSATEKCKKVSNLRKPNGVEERGFGEQMRL</sequence>
<name>A0A915KDP2_ROMCU</name>
<proteinExistence type="predicted"/>
<evidence type="ECO:0000313" key="2">
    <source>
        <dbReference type="Proteomes" id="UP000887565"/>
    </source>
</evidence>
<dbReference type="WBParaSite" id="nRc.2.0.1.t36181-RA">
    <property type="protein sequence ID" value="nRc.2.0.1.t36181-RA"/>
    <property type="gene ID" value="nRc.2.0.1.g36181"/>
</dbReference>
<keyword evidence="2" id="KW-1185">Reference proteome</keyword>
<organism evidence="2 3">
    <name type="scientific">Romanomermis culicivorax</name>
    <name type="common">Nematode worm</name>
    <dbReference type="NCBI Taxonomy" id="13658"/>
    <lineage>
        <taxon>Eukaryota</taxon>
        <taxon>Metazoa</taxon>
        <taxon>Ecdysozoa</taxon>
        <taxon>Nematoda</taxon>
        <taxon>Enoplea</taxon>
        <taxon>Dorylaimia</taxon>
        <taxon>Mermithida</taxon>
        <taxon>Mermithoidea</taxon>
        <taxon>Mermithidae</taxon>
        <taxon>Romanomermis</taxon>
    </lineage>
</organism>
<evidence type="ECO:0000313" key="3">
    <source>
        <dbReference type="WBParaSite" id="nRc.2.0.1.t36181-RA"/>
    </source>
</evidence>
<evidence type="ECO:0000256" key="1">
    <source>
        <dbReference type="SAM" id="SignalP"/>
    </source>
</evidence>